<dbReference type="InterPro" id="IPR043128">
    <property type="entry name" value="Rev_trsase/Diguanyl_cyclase"/>
</dbReference>
<dbReference type="NCBIfam" id="TIGR00254">
    <property type="entry name" value="GGDEF"/>
    <property type="match status" value="1"/>
</dbReference>
<feature type="transmembrane region" description="Helical" evidence="1">
    <location>
        <begin position="146"/>
        <end position="165"/>
    </location>
</feature>
<evidence type="ECO:0000259" key="3">
    <source>
        <dbReference type="PROSITE" id="PS50887"/>
    </source>
</evidence>
<dbReference type="InterPro" id="IPR000160">
    <property type="entry name" value="GGDEF_dom"/>
</dbReference>
<dbReference type="SUPFAM" id="SSF55073">
    <property type="entry name" value="Nucleotide cyclase"/>
    <property type="match status" value="1"/>
</dbReference>
<dbReference type="CDD" id="cd01949">
    <property type="entry name" value="GGDEF"/>
    <property type="match status" value="1"/>
</dbReference>
<feature type="domain" description="GGDEF" evidence="3">
    <location>
        <begin position="310"/>
        <end position="442"/>
    </location>
</feature>
<dbReference type="InterPro" id="IPR005330">
    <property type="entry name" value="MHYT_dom"/>
</dbReference>
<dbReference type="Gene3D" id="3.20.20.450">
    <property type="entry name" value="EAL domain"/>
    <property type="match status" value="1"/>
</dbReference>
<dbReference type="PROSITE" id="PS50887">
    <property type="entry name" value="GGDEF"/>
    <property type="match status" value="1"/>
</dbReference>
<comment type="caution">
    <text evidence="5">The sequence shown here is derived from an EMBL/GenBank/DDBJ whole genome shotgun (WGS) entry which is preliminary data.</text>
</comment>
<dbReference type="PANTHER" id="PTHR44757:SF2">
    <property type="entry name" value="BIOFILM ARCHITECTURE MAINTENANCE PROTEIN MBAA"/>
    <property type="match status" value="1"/>
</dbReference>
<evidence type="ECO:0000259" key="2">
    <source>
        <dbReference type="PROSITE" id="PS50883"/>
    </source>
</evidence>
<sequence>MNDLSFLAADHDPWVVLASVAVAILASYVTLDLSLKVRTPEGGVNRMWWIAGALVMGTGVWSMHFVGMLALMLPMDIGFTSLLTFISWLAAVGASVIALGVASHGRYSRRSIALASLAMGAGICAMHYIGMAALDLQPGIVWDWRLVAASAAIAVAASAAALLIFRLLQRVHARRRFAMQLLSATLMGAAICGMHYTAMAAAGFPADSVCLSADALGGRSLGAAVAIATLVLLLGTLLASMLEARLQRVARLLSQSLQESNARLQTANDELLQRALSDPLTGLPNRKLFEDRLRQAVHRFERVNQKTVVEQLAVMFVDLDGFKPVNDTFGHGAGDQILIATAQRLITEARAGDTVARVGGDEFLLLLEGLDAIEDCVQVANRILRAFGQPFELADRQLRISCSIGIATHSLRGDPEKLVAHADAAMYAAKRTGGSSLAFFEPHMAIDTADHLQLQSDLRQALEDNQFELYYQPKIHGRRHRMSGLEALVRWNHPRLGIVGPDTFIPLAERFGLIVRLGHWVINEACRQVAAWSAEGRHMRVAVNLSVHQLRETSLVDSVEEALRRYGLLGSQLICEITESVAIQEREVTTRTFEGLARIGVHLSIDDFGTGYSSLSQLRDLPARQLKIDRSFVKDIESKEDARAVVEAVIKLAHALRLTVVAEGVETQGQRDVLLRLGCDELQGFFYARPMRANAVLGWSLDESAGLAPAS</sequence>
<organism evidence="5 6">
    <name type="scientific">Variovorax ginsengisoli</name>
    <dbReference type="NCBI Taxonomy" id="363844"/>
    <lineage>
        <taxon>Bacteria</taxon>
        <taxon>Pseudomonadati</taxon>
        <taxon>Pseudomonadota</taxon>
        <taxon>Betaproteobacteria</taxon>
        <taxon>Burkholderiales</taxon>
        <taxon>Comamonadaceae</taxon>
        <taxon>Variovorax</taxon>
    </lineage>
</organism>
<keyword evidence="6" id="KW-1185">Reference proteome</keyword>
<dbReference type="PROSITE" id="PS50883">
    <property type="entry name" value="EAL"/>
    <property type="match status" value="1"/>
</dbReference>
<accession>A0ABT8S5V0</accession>
<keyword evidence="1" id="KW-1133">Transmembrane helix</keyword>
<evidence type="ECO:0000313" key="6">
    <source>
        <dbReference type="Proteomes" id="UP001169027"/>
    </source>
</evidence>
<dbReference type="RefSeq" id="WP_301811799.1">
    <property type="nucleotide sequence ID" value="NZ_JAUJZH010000013.1"/>
</dbReference>
<feature type="domain" description="EAL" evidence="2">
    <location>
        <begin position="451"/>
        <end position="704"/>
    </location>
</feature>
<dbReference type="PROSITE" id="PS50924">
    <property type="entry name" value="MHYT"/>
    <property type="match status" value="1"/>
</dbReference>
<dbReference type="SUPFAM" id="SSF141868">
    <property type="entry name" value="EAL domain-like"/>
    <property type="match status" value="1"/>
</dbReference>
<feature type="transmembrane region" description="Helical" evidence="1">
    <location>
        <begin position="221"/>
        <end position="242"/>
    </location>
</feature>
<dbReference type="InterPro" id="IPR052155">
    <property type="entry name" value="Biofilm_reg_signaling"/>
</dbReference>
<dbReference type="SMART" id="SM00267">
    <property type="entry name" value="GGDEF"/>
    <property type="match status" value="1"/>
</dbReference>
<evidence type="ECO:0000313" key="5">
    <source>
        <dbReference type="EMBL" id="MDO1534295.1"/>
    </source>
</evidence>
<dbReference type="Pfam" id="PF00563">
    <property type="entry name" value="EAL"/>
    <property type="match status" value="1"/>
</dbReference>
<dbReference type="EMBL" id="JAUKVY010000013">
    <property type="protein sequence ID" value="MDO1534295.1"/>
    <property type="molecule type" value="Genomic_DNA"/>
</dbReference>
<dbReference type="Pfam" id="PF00990">
    <property type="entry name" value="GGDEF"/>
    <property type="match status" value="1"/>
</dbReference>
<keyword evidence="1" id="KW-0472">Membrane</keyword>
<dbReference type="Proteomes" id="UP001169027">
    <property type="component" value="Unassembled WGS sequence"/>
</dbReference>
<gene>
    <name evidence="5" type="ORF">Q2T77_18560</name>
</gene>
<evidence type="ECO:0000259" key="4">
    <source>
        <dbReference type="PROSITE" id="PS50924"/>
    </source>
</evidence>
<keyword evidence="1" id="KW-0812">Transmembrane</keyword>
<name>A0ABT8S5V0_9BURK</name>
<feature type="transmembrane region" description="Helical" evidence="1">
    <location>
        <begin position="112"/>
        <end position="134"/>
    </location>
</feature>
<dbReference type="SMART" id="SM00052">
    <property type="entry name" value="EAL"/>
    <property type="match status" value="1"/>
</dbReference>
<feature type="transmembrane region" description="Helical" evidence="1">
    <location>
        <begin position="47"/>
        <end position="71"/>
    </location>
</feature>
<dbReference type="Gene3D" id="3.30.70.270">
    <property type="match status" value="1"/>
</dbReference>
<reference evidence="5" key="1">
    <citation type="submission" date="2023-06" db="EMBL/GenBank/DDBJ databases">
        <authorList>
            <person name="Jiang Y."/>
            <person name="Liu Q."/>
        </authorList>
    </citation>
    <scope>NUCLEOTIDE SEQUENCE</scope>
    <source>
        <strain evidence="5">CGMCC 1.12090</strain>
    </source>
</reference>
<dbReference type="PANTHER" id="PTHR44757">
    <property type="entry name" value="DIGUANYLATE CYCLASE DGCP"/>
    <property type="match status" value="1"/>
</dbReference>
<evidence type="ECO:0000256" key="1">
    <source>
        <dbReference type="PROSITE-ProRule" id="PRU00244"/>
    </source>
</evidence>
<feature type="domain" description="MHYT" evidence="4">
    <location>
        <begin position="11"/>
        <end position="205"/>
    </location>
</feature>
<protein>
    <submittedName>
        <fullName evidence="5">Bifunctional diguanylate cyclase/phosphodiesterase</fullName>
    </submittedName>
</protein>
<dbReference type="InterPro" id="IPR035919">
    <property type="entry name" value="EAL_sf"/>
</dbReference>
<dbReference type="Pfam" id="PF03707">
    <property type="entry name" value="MHYT"/>
    <property type="match status" value="3"/>
</dbReference>
<proteinExistence type="predicted"/>
<feature type="transmembrane region" description="Helical" evidence="1">
    <location>
        <begin position="77"/>
        <end position="100"/>
    </location>
</feature>
<feature type="transmembrane region" description="Helical" evidence="1">
    <location>
        <begin position="177"/>
        <end position="201"/>
    </location>
</feature>
<dbReference type="InterPro" id="IPR029787">
    <property type="entry name" value="Nucleotide_cyclase"/>
</dbReference>
<feature type="transmembrane region" description="Helical" evidence="1">
    <location>
        <begin position="14"/>
        <end position="35"/>
    </location>
</feature>
<dbReference type="InterPro" id="IPR001633">
    <property type="entry name" value="EAL_dom"/>
</dbReference>
<dbReference type="CDD" id="cd01948">
    <property type="entry name" value="EAL"/>
    <property type="match status" value="1"/>
</dbReference>